<name>A0A9W6NZ62_9PSEU</name>
<keyword evidence="2" id="KW-1185">Reference proteome</keyword>
<evidence type="ECO:0000313" key="2">
    <source>
        <dbReference type="Proteomes" id="UP001143463"/>
    </source>
</evidence>
<dbReference type="EMBL" id="BSFQ01000030">
    <property type="protein sequence ID" value="GLL14307.1"/>
    <property type="molecule type" value="Genomic_DNA"/>
</dbReference>
<dbReference type="Proteomes" id="UP001143463">
    <property type="component" value="Unassembled WGS sequence"/>
</dbReference>
<proteinExistence type="predicted"/>
<evidence type="ECO:0000313" key="1">
    <source>
        <dbReference type="EMBL" id="GLL14307.1"/>
    </source>
</evidence>
<reference evidence="1" key="2">
    <citation type="submission" date="2023-01" db="EMBL/GenBank/DDBJ databases">
        <authorList>
            <person name="Sun Q."/>
            <person name="Evtushenko L."/>
        </authorList>
    </citation>
    <scope>NUCLEOTIDE SEQUENCE</scope>
    <source>
        <strain evidence="1">VKM Ac-1069</strain>
    </source>
</reference>
<organism evidence="1 2">
    <name type="scientific">Pseudonocardia halophobica</name>
    <dbReference type="NCBI Taxonomy" id="29401"/>
    <lineage>
        <taxon>Bacteria</taxon>
        <taxon>Bacillati</taxon>
        <taxon>Actinomycetota</taxon>
        <taxon>Actinomycetes</taxon>
        <taxon>Pseudonocardiales</taxon>
        <taxon>Pseudonocardiaceae</taxon>
        <taxon>Pseudonocardia</taxon>
    </lineage>
</organism>
<accession>A0A9W6NZ62</accession>
<sequence>MGSGGRVGSAGDTLVAIMKTLGLSEPLATLKIVVSGQLWSYREYWLHGRRDHEDA</sequence>
<comment type="caution">
    <text evidence="1">The sequence shown here is derived from an EMBL/GenBank/DDBJ whole genome shotgun (WGS) entry which is preliminary data.</text>
</comment>
<protein>
    <submittedName>
        <fullName evidence="1">Uncharacterized protein</fullName>
    </submittedName>
</protein>
<gene>
    <name evidence="1" type="ORF">GCM10017577_54540</name>
</gene>
<dbReference type="AlphaFoldDB" id="A0A9W6NZ62"/>
<reference evidence="1" key="1">
    <citation type="journal article" date="2014" name="Int. J. Syst. Evol. Microbiol.">
        <title>Complete genome sequence of Corynebacterium casei LMG S-19264T (=DSM 44701T), isolated from a smear-ripened cheese.</title>
        <authorList>
            <consortium name="US DOE Joint Genome Institute (JGI-PGF)"/>
            <person name="Walter F."/>
            <person name="Albersmeier A."/>
            <person name="Kalinowski J."/>
            <person name="Ruckert C."/>
        </authorList>
    </citation>
    <scope>NUCLEOTIDE SEQUENCE</scope>
    <source>
        <strain evidence="1">VKM Ac-1069</strain>
    </source>
</reference>